<dbReference type="GO" id="GO:0003852">
    <property type="term" value="F:2-isopropylmalate synthase activity"/>
    <property type="evidence" value="ECO:0007669"/>
    <property type="project" value="UniProtKB-EC"/>
</dbReference>
<dbReference type="InterPro" id="IPR002034">
    <property type="entry name" value="AIPM/Hcit_synth_CS"/>
</dbReference>
<keyword evidence="4 5" id="KW-0808">Transferase</keyword>
<evidence type="ECO:0000313" key="7">
    <source>
        <dbReference type="EMBL" id="AHJ12240.1"/>
    </source>
</evidence>
<dbReference type="Proteomes" id="UP000019322">
    <property type="component" value="Chromosome"/>
</dbReference>
<dbReference type="Gene3D" id="3.20.20.70">
    <property type="entry name" value="Aldolase class I"/>
    <property type="match status" value="1"/>
</dbReference>
<dbReference type="InterPro" id="IPR054692">
    <property type="entry name" value="LeuA-like_post-cat"/>
</dbReference>
<evidence type="ECO:0000259" key="6">
    <source>
        <dbReference type="PROSITE" id="PS50991"/>
    </source>
</evidence>
<dbReference type="PROSITE" id="PS50991">
    <property type="entry name" value="PYR_CT"/>
    <property type="match status" value="1"/>
</dbReference>
<dbReference type="InterPro" id="IPR000891">
    <property type="entry name" value="PYR_CT"/>
</dbReference>
<dbReference type="InterPro" id="IPR013785">
    <property type="entry name" value="Aldolase_TIM"/>
</dbReference>
<dbReference type="Pfam" id="PF22615">
    <property type="entry name" value="IPMS_D2"/>
    <property type="match status" value="1"/>
</dbReference>
<dbReference type="Gene3D" id="3.30.160.270">
    <property type="match status" value="1"/>
</dbReference>
<dbReference type="EMBL" id="CP007201">
    <property type="protein sequence ID" value="AHJ12240.1"/>
    <property type="molecule type" value="Genomic_DNA"/>
</dbReference>
<name>A0AA86DZA4_SULMK</name>
<dbReference type="NCBIfam" id="NF002991">
    <property type="entry name" value="PRK03739.1"/>
    <property type="match status" value="1"/>
</dbReference>
<evidence type="ECO:0000256" key="3">
    <source>
        <dbReference type="ARBA" id="ARBA00012973"/>
    </source>
</evidence>
<comment type="similarity">
    <text evidence="2">Belongs to the alpha-IPM synthase/homocitrate synthase family. LeuA type 2 subfamily.</text>
</comment>
<dbReference type="SUPFAM" id="SSF89000">
    <property type="entry name" value="post-HMGL domain-like"/>
    <property type="match status" value="1"/>
</dbReference>
<dbReference type="PROSITE" id="PS00815">
    <property type="entry name" value="AIPM_HOMOCIT_SYNTH_1"/>
    <property type="match status" value="1"/>
</dbReference>
<evidence type="ECO:0000256" key="4">
    <source>
        <dbReference type="ARBA" id="ARBA00022679"/>
    </source>
</evidence>
<evidence type="ECO:0000256" key="2">
    <source>
        <dbReference type="ARBA" id="ARBA00009767"/>
    </source>
</evidence>
<dbReference type="InterPro" id="IPR036230">
    <property type="entry name" value="LeuA_allosteric_dom_sf"/>
</dbReference>
<gene>
    <name evidence="7" type="primary">leuA</name>
    <name evidence="7" type="ORF">SMUL_0973</name>
</gene>
<dbReference type="AlphaFoldDB" id="A0AA86DZA4"/>
<sequence length="441" mass="49845">MQNTDMTQTFKKYKPYPLVPLSHREWASNVITGAPIWVSTDLRDGNQALVAPMNATKKLAYFQKLVAMGFKEIEIAYPSASQTDFDFCRTLIEQNLIPEDVRVAVLMPSIEKHIRKTFEALNGAKKVTMHLYNPTADNQRKIVFDKSKAEIIALAVEGTRIIKEEAAKFKGDVMFQYSPESFSQTELEFARDVVNAVISEWMPTKNAPMVINLPNTLEACTPNIYADRIEWMSKQMLERDAVILSVHPHNDRGTAVASAEMAILAGAQRVEGTLLGNGERAGNVDLVTMAFNLYSQGIDPMLDIYNIDTILQEIITLTHSTIPPRHPYVGSMIYTAFSGTHQDAIKKGMEYQKVVLDGYWHVPYLIIDPKDIKRDYRDVVRINSQSGKSGVAYVLKEFYGIETTKTMQIEIALEVQKLCDEKGIEVNAEEIFKVFRQMCKL</sequence>
<feature type="domain" description="Pyruvate carboxyltransferase" evidence="6">
    <location>
        <begin position="35"/>
        <end position="308"/>
    </location>
</feature>
<evidence type="ECO:0000256" key="5">
    <source>
        <dbReference type="RuleBase" id="RU003523"/>
    </source>
</evidence>
<dbReference type="SUPFAM" id="SSF51569">
    <property type="entry name" value="Aldolase"/>
    <property type="match status" value="1"/>
</dbReference>
<evidence type="ECO:0000313" key="8">
    <source>
        <dbReference type="Proteomes" id="UP000019322"/>
    </source>
</evidence>
<dbReference type="Pfam" id="PF00682">
    <property type="entry name" value="HMGL-like"/>
    <property type="match status" value="1"/>
</dbReference>
<dbReference type="EC" id="2.3.3.13" evidence="3"/>
<proteinExistence type="inferred from homology"/>
<accession>A0AA86DZA4</accession>
<dbReference type="GO" id="GO:0019752">
    <property type="term" value="P:carboxylic acid metabolic process"/>
    <property type="evidence" value="ECO:0007669"/>
    <property type="project" value="InterPro"/>
</dbReference>
<evidence type="ECO:0000256" key="1">
    <source>
        <dbReference type="ARBA" id="ARBA00000064"/>
    </source>
</evidence>
<dbReference type="InterPro" id="IPR039371">
    <property type="entry name" value="LeuA_N_DRE-TIM"/>
</dbReference>
<comment type="catalytic activity">
    <reaction evidence="1">
        <text>3-methyl-2-oxobutanoate + acetyl-CoA + H2O = (2S)-2-isopropylmalate + CoA + H(+)</text>
        <dbReference type="Rhea" id="RHEA:21524"/>
        <dbReference type="ChEBI" id="CHEBI:1178"/>
        <dbReference type="ChEBI" id="CHEBI:11851"/>
        <dbReference type="ChEBI" id="CHEBI:15377"/>
        <dbReference type="ChEBI" id="CHEBI:15378"/>
        <dbReference type="ChEBI" id="CHEBI:57287"/>
        <dbReference type="ChEBI" id="CHEBI:57288"/>
        <dbReference type="EC" id="2.3.3.13"/>
    </reaction>
</comment>
<dbReference type="RefSeq" id="WP_051492673.1">
    <property type="nucleotide sequence ID" value="NZ_CP007201.1"/>
</dbReference>
<dbReference type="PANTHER" id="PTHR46911">
    <property type="match status" value="1"/>
</dbReference>
<organism evidence="7 8">
    <name type="scientific">Sulfurospirillum multivorans (strain DM 12446 / JCM 15788 / NBRC 109480)</name>
    <dbReference type="NCBI Taxonomy" id="1150621"/>
    <lineage>
        <taxon>Bacteria</taxon>
        <taxon>Pseudomonadati</taxon>
        <taxon>Campylobacterota</taxon>
        <taxon>Epsilonproteobacteria</taxon>
        <taxon>Campylobacterales</taxon>
        <taxon>Sulfurospirillaceae</taxon>
        <taxon>Sulfurospirillum</taxon>
    </lineage>
</organism>
<dbReference type="PROSITE" id="PS00816">
    <property type="entry name" value="AIPM_HOMOCIT_SYNTH_2"/>
    <property type="match status" value="1"/>
</dbReference>
<reference evidence="7 8" key="1">
    <citation type="journal article" date="2014" name="Environ. Microbiol.">
        <title>Insights into organohalide respiration and the versatile catabolism of Sulfurospirillum multivorans gained from comparative genomics and physiological studies.</title>
        <authorList>
            <person name="Goris T."/>
            <person name="Schubert T."/>
            <person name="Gadkari J."/>
            <person name="Wubet T."/>
            <person name="Tarkka M."/>
            <person name="Buscot F."/>
            <person name="Adrian L."/>
            <person name="Diekert G."/>
        </authorList>
    </citation>
    <scope>NUCLEOTIDE SEQUENCE [LARGE SCALE GENOMIC DNA]</scope>
    <source>
        <strain evidence="8">DM 12446 / JCM 15788 / NBRC 109480</strain>
    </source>
</reference>
<dbReference type="CDD" id="cd07942">
    <property type="entry name" value="DRE_TIM_LeuA"/>
    <property type="match status" value="1"/>
</dbReference>
<keyword evidence="7" id="KW-0012">Acyltransferase</keyword>
<dbReference type="KEGG" id="smul:SMUL_0973"/>
<protein>
    <recommendedName>
        <fullName evidence="3">2-isopropylmalate synthase</fullName>
        <ecNumber evidence="3">2.3.3.13</ecNumber>
    </recommendedName>
</protein>
<dbReference type="PANTHER" id="PTHR46911:SF1">
    <property type="entry name" value="2-ISOPROPYLMALATE SYNTHASE"/>
    <property type="match status" value="1"/>
</dbReference>